<evidence type="ECO:0000256" key="5">
    <source>
        <dbReference type="ARBA" id="ARBA00022801"/>
    </source>
</evidence>
<evidence type="ECO:0000313" key="9">
    <source>
        <dbReference type="EMBL" id="CUS90257.1"/>
    </source>
</evidence>
<dbReference type="InterPro" id="IPR003495">
    <property type="entry name" value="CobW/HypB/UreG_nucleotide-bd"/>
</dbReference>
<gene>
    <name evidence="10" type="ORF">JGI4_00956</name>
    <name evidence="9" type="ORF">JGI8_01406</name>
</gene>
<dbReference type="CDD" id="cd05390">
    <property type="entry name" value="HypB"/>
    <property type="match status" value="1"/>
</dbReference>
<accession>A0A0P1P8E9</accession>
<dbReference type="EMBL" id="FAOP01000004">
    <property type="protein sequence ID" value="CUU04214.1"/>
    <property type="molecule type" value="Genomic_DNA"/>
</dbReference>
<dbReference type="GO" id="GO:0005525">
    <property type="term" value="F:GTP binding"/>
    <property type="evidence" value="ECO:0007669"/>
    <property type="project" value="UniProtKB-KW"/>
</dbReference>
<dbReference type="Pfam" id="PF02492">
    <property type="entry name" value="cobW"/>
    <property type="match status" value="1"/>
</dbReference>
<evidence type="ECO:0000256" key="6">
    <source>
        <dbReference type="ARBA" id="ARBA00022833"/>
    </source>
</evidence>
<dbReference type="Proteomes" id="UP000182200">
    <property type="component" value="Unassembled WGS sequence"/>
</dbReference>
<name>A0A0P1MW78_9BACT</name>
<dbReference type="RefSeq" id="WP_047134098.1">
    <property type="nucleotide sequence ID" value="NZ_CZVI01000020.1"/>
</dbReference>
<dbReference type="OrthoDB" id="9802035at2"/>
<evidence type="ECO:0000256" key="3">
    <source>
        <dbReference type="ARBA" id="ARBA00022723"/>
    </source>
</evidence>
<keyword evidence="2" id="KW-0533">Nickel</keyword>
<accession>A0A0P1MFJ1</accession>
<proteinExistence type="inferred from homology"/>
<accession>A0A0S4N226</accession>
<reference evidence="10 11" key="1">
    <citation type="submission" date="2015-11" db="EMBL/GenBank/DDBJ databases">
        <authorList>
            <person name="Zhang Y."/>
            <person name="Guo Z."/>
        </authorList>
    </citation>
    <scope>NUCLEOTIDE SEQUENCE [LARGE SCALE GENOMIC DNA]</scope>
    <source>
        <strain evidence="10">JGI-4</strain>
    </source>
</reference>
<dbReference type="STRING" id="1633631.GCA_001442925_00955"/>
<dbReference type="InterPro" id="IPR027417">
    <property type="entry name" value="P-loop_NTPase"/>
</dbReference>
<dbReference type="GO" id="GO:0016151">
    <property type="term" value="F:nickel cation binding"/>
    <property type="evidence" value="ECO:0007669"/>
    <property type="project" value="InterPro"/>
</dbReference>
<sequence>MHKIDVGTKILQANEEIALENKELFRKWGVFTVNLMSAPGAGKTSVLEVMIKHLKDDLAIAVIEGDLQTTVDADRIKALGVPAYQITTGNVCHLDARMVHNVLHEFKVDGFDILFIENVGNLVCPAEFYLGEDLRVMVYSVVEGAEKPKKYPLMFHEVEVVLLNKIDLLPYAGVELKELEKNVLEVNPNAKIFPISCKTGEGIESWINWFKNRVEKFKENVKSSKDLH</sequence>
<evidence type="ECO:0000313" key="11">
    <source>
        <dbReference type="Proteomes" id="UP000182011"/>
    </source>
</evidence>
<accession>A0A0P1MW78</accession>
<keyword evidence="5" id="KW-0378">Hydrolase</keyword>
<accession>A0A0P1MT12</accession>
<dbReference type="AlphaFoldDB" id="A0A0P1MW78"/>
<evidence type="ECO:0000256" key="7">
    <source>
        <dbReference type="ARBA" id="ARBA00023134"/>
    </source>
</evidence>
<comment type="similarity">
    <text evidence="1">Belongs to the SIMIBI class G3E GTPase family. HypB/HupM subfamily.</text>
</comment>
<accession>A0A0P1LDA6</accession>
<keyword evidence="12" id="KW-1185">Reference proteome</keyword>
<accession>A0A0P1M6H3</accession>
<keyword evidence="4" id="KW-0547">Nucleotide-binding</keyword>
<dbReference type="InterPro" id="IPR004392">
    <property type="entry name" value="Hyd_mat_HypB"/>
</dbReference>
<protein>
    <submittedName>
        <fullName evidence="10">Hydrogenase nickel incorporation protein HypB</fullName>
    </submittedName>
</protein>
<evidence type="ECO:0000256" key="2">
    <source>
        <dbReference type="ARBA" id="ARBA00022596"/>
    </source>
</evidence>
<dbReference type="GO" id="GO:0008270">
    <property type="term" value="F:zinc ion binding"/>
    <property type="evidence" value="ECO:0007669"/>
    <property type="project" value="TreeGrafter"/>
</dbReference>
<dbReference type="EMBL" id="CZVI01000020">
    <property type="protein sequence ID" value="CUS90257.1"/>
    <property type="molecule type" value="Genomic_DNA"/>
</dbReference>
<evidence type="ECO:0000313" key="12">
    <source>
        <dbReference type="Proteomes" id="UP000182200"/>
    </source>
</evidence>
<dbReference type="SUPFAM" id="SSF52540">
    <property type="entry name" value="P-loop containing nucleoside triphosphate hydrolases"/>
    <property type="match status" value="1"/>
</dbReference>
<evidence type="ECO:0000256" key="1">
    <source>
        <dbReference type="ARBA" id="ARBA00006211"/>
    </source>
</evidence>
<organism evidence="10 11">
    <name type="scientific">Candidatus Kryptonium thompsonii</name>
    <dbReference type="NCBI Taxonomy" id="1633631"/>
    <lineage>
        <taxon>Bacteria</taxon>
        <taxon>Pseudomonadati</taxon>
        <taxon>Candidatus Kryptoniota</taxon>
        <taxon>Candidatus Kryptonium</taxon>
    </lineage>
</organism>
<keyword evidence="6" id="KW-0862">Zinc</keyword>
<reference evidence="9 12" key="2">
    <citation type="submission" date="2015-11" db="EMBL/GenBank/DDBJ databases">
        <authorList>
            <person name="Varghese N."/>
        </authorList>
    </citation>
    <scope>NUCLEOTIDE SEQUENCE [LARGE SCALE GENOMIC DNA]</scope>
    <source>
        <strain evidence="9 12">JGI-8</strain>
    </source>
</reference>
<dbReference type="Proteomes" id="UP000182011">
    <property type="component" value="Unassembled WGS sequence"/>
</dbReference>
<accession>A0A0P1L8Z1</accession>
<dbReference type="NCBIfam" id="TIGR00073">
    <property type="entry name" value="hypB"/>
    <property type="match status" value="1"/>
</dbReference>
<dbReference type="GO" id="GO:0051604">
    <property type="term" value="P:protein maturation"/>
    <property type="evidence" value="ECO:0007669"/>
    <property type="project" value="InterPro"/>
</dbReference>
<evidence type="ECO:0000256" key="4">
    <source>
        <dbReference type="ARBA" id="ARBA00022741"/>
    </source>
</evidence>
<evidence type="ECO:0000313" key="10">
    <source>
        <dbReference type="EMBL" id="CUU04214.1"/>
    </source>
</evidence>
<accession>A0A0P1LF31</accession>
<evidence type="ECO:0000259" key="8">
    <source>
        <dbReference type="Pfam" id="PF02492"/>
    </source>
</evidence>
<feature type="domain" description="CobW/HypB/UreG nucleotide-binding" evidence="8">
    <location>
        <begin position="33"/>
        <end position="193"/>
    </location>
</feature>
<dbReference type="PANTHER" id="PTHR30134">
    <property type="entry name" value="HYDROGENASE PROTEIN ASSEMBLY PROTEIN, NICKEL CHAPERONE"/>
    <property type="match status" value="1"/>
</dbReference>
<dbReference type="Gene3D" id="3.40.50.300">
    <property type="entry name" value="P-loop containing nucleotide triphosphate hydrolases"/>
    <property type="match status" value="1"/>
</dbReference>
<keyword evidence="3" id="KW-0479">Metal-binding</keyword>
<keyword evidence="7" id="KW-0342">GTP-binding</keyword>
<dbReference type="PANTHER" id="PTHR30134:SF2">
    <property type="entry name" value="HYDROGENASE MATURATION FACTOR HYPB"/>
    <property type="match status" value="1"/>
</dbReference>
<dbReference type="PIRSF" id="PIRSF005624">
    <property type="entry name" value="Ni-bind_GTPase"/>
    <property type="match status" value="1"/>
</dbReference>
<dbReference type="GO" id="GO:0003924">
    <property type="term" value="F:GTPase activity"/>
    <property type="evidence" value="ECO:0007669"/>
    <property type="project" value="InterPro"/>
</dbReference>